<reference evidence="1" key="2">
    <citation type="submission" date="2021-04" db="EMBL/GenBank/DDBJ databases">
        <authorList>
            <person name="Gilroy R."/>
        </authorList>
    </citation>
    <scope>NUCLEOTIDE SEQUENCE</scope>
    <source>
        <strain evidence="1">ChiBcec16-3735</strain>
    </source>
</reference>
<gene>
    <name evidence="1" type="ORF">H9725_10375</name>
</gene>
<dbReference type="Proteomes" id="UP000824065">
    <property type="component" value="Unassembled WGS sequence"/>
</dbReference>
<organism evidence="1 2">
    <name type="scientific">Candidatus Faecalibacterium gallistercoris</name>
    <dbReference type="NCBI Taxonomy" id="2838579"/>
    <lineage>
        <taxon>Bacteria</taxon>
        <taxon>Bacillati</taxon>
        <taxon>Bacillota</taxon>
        <taxon>Clostridia</taxon>
        <taxon>Eubacteriales</taxon>
        <taxon>Oscillospiraceae</taxon>
        <taxon>Faecalibacterium</taxon>
    </lineage>
</organism>
<dbReference type="EMBL" id="DXBJ01000078">
    <property type="protein sequence ID" value="HIZ58952.1"/>
    <property type="molecule type" value="Genomic_DNA"/>
</dbReference>
<proteinExistence type="predicted"/>
<sequence>MMMPANYSVIAENEMTYVNGGALIDCFAPLMTSSNWKTFNTNLIKIIGNSFMQPVIDATLGVMFGGSWLAGDSMFGDQGTISGYYTGKQTVLNKIMGTLGGLATIYTLGTNDAKTKHNDTVVSFTL</sequence>
<reference evidence="1" key="1">
    <citation type="journal article" date="2021" name="PeerJ">
        <title>Extensive microbial diversity within the chicken gut microbiome revealed by metagenomics and culture.</title>
        <authorList>
            <person name="Gilroy R."/>
            <person name="Ravi A."/>
            <person name="Getino M."/>
            <person name="Pursley I."/>
            <person name="Horton D.L."/>
            <person name="Alikhan N.F."/>
            <person name="Baker D."/>
            <person name="Gharbi K."/>
            <person name="Hall N."/>
            <person name="Watson M."/>
            <person name="Adriaenssens E.M."/>
            <person name="Foster-Nyarko E."/>
            <person name="Jarju S."/>
            <person name="Secka A."/>
            <person name="Antonio M."/>
            <person name="Oren A."/>
            <person name="Chaudhuri R.R."/>
            <person name="La Ragione R."/>
            <person name="Hildebrand F."/>
            <person name="Pallen M.J."/>
        </authorList>
    </citation>
    <scope>NUCLEOTIDE SEQUENCE</scope>
    <source>
        <strain evidence="1">ChiBcec16-3735</strain>
    </source>
</reference>
<dbReference type="AlphaFoldDB" id="A0A9D2FI93"/>
<evidence type="ECO:0000313" key="1">
    <source>
        <dbReference type="EMBL" id="HIZ58952.1"/>
    </source>
</evidence>
<protein>
    <submittedName>
        <fullName evidence="1">Uncharacterized protein</fullName>
    </submittedName>
</protein>
<evidence type="ECO:0000313" key="2">
    <source>
        <dbReference type="Proteomes" id="UP000824065"/>
    </source>
</evidence>
<accession>A0A9D2FI93</accession>
<name>A0A9D2FI93_9FIRM</name>
<comment type="caution">
    <text evidence="1">The sequence shown here is derived from an EMBL/GenBank/DDBJ whole genome shotgun (WGS) entry which is preliminary data.</text>
</comment>